<evidence type="ECO:0000313" key="3">
    <source>
        <dbReference type="Proteomes" id="UP000187172"/>
    </source>
</evidence>
<gene>
    <name evidence="2" type="ORF">BK138_24305</name>
</gene>
<dbReference type="Pfam" id="PF00882">
    <property type="entry name" value="Zn_dep_PLPC"/>
    <property type="match status" value="1"/>
</dbReference>
<dbReference type="EMBL" id="MRTP01000008">
    <property type="protein sequence ID" value="OMF51956.1"/>
    <property type="molecule type" value="Genomic_DNA"/>
</dbReference>
<keyword evidence="2" id="KW-0378">Hydrolase</keyword>
<evidence type="ECO:0000313" key="2">
    <source>
        <dbReference type="EMBL" id="OMF51956.1"/>
    </source>
</evidence>
<evidence type="ECO:0000259" key="1">
    <source>
        <dbReference type="Pfam" id="PF00882"/>
    </source>
</evidence>
<dbReference type="InterPro" id="IPR029002">
    <property type="entry name" value="PLPC/GPLD1"/>
</dbReference>
<proteinExistence type="predicted"/>
<dbReference type="RefSeq" id="WP_076173382.1">
    <property type="nucleotide sequence ID" value="NZ_MRTP01000008.1"/>
</dbReference>
<feature type="domain" description="Phospholipase C/D" evidence="1">
    <location>
        <begin position="6"/>
        <end position="84"/>
    </location>
</feature>
<dbReference type="STRING" id="297318.BK138_24305"/>
<name>A0A1R1EJG2_9BACL</name>
<comment type="caution">
    <text evidence="2">The sequence shown here is derived from an EMBL/GenBank/DDBJ whole genome shotgun (WGS) entry which is preliminary data.</text>
</comment>
<sequence length="205" mass="23798">MGSRIMHIIIGHRIAEKLNIQDRTSFLLGSVAPDAVQAKDESHFFRGEHQNFTRYIDYHGFLDKYKKYSDNPYVLGYFIHLIADDQWLKGFYMPWLRNRMEADAGLYPLYHNDFRLLNGKLLEHYSCTEEMRQAISGSPKVIDLEEVKAKEAIDIVPHVLGDMDYEKRVIDEPLNVFSLIQIEGYIETSVNIGVMKLQALDWGVV</sequence>
<dbReference type="GO" id="GO:0016787">
    <property type="term" value="F:hydrolase activity"/>
    <property type="evidence" value="ECO:0007669"/>
    <property type="project" value="UniProtKB-KW"/>
</dbReference>
<accession>A0A1R1EJG2</accession>
<dbReference type="AlphaFoldDB" id="A0A1R1EJG2"/>
<reference evidence="2 3" key="1">
    <citation type="submission" date="2016-11" db="EMBL/GenBank/DDBJ databases">
        <title>Paenibacillus species isolates.</title>
        <authorList>
            <person name="Beno S.M."/>
        </authorList>
    </citation>
    <scope>NUCLEOTIDE SEQUENCE [LARGE SCALE GENOMIC DNA]</scope>
    <source>
        <strain evidence="2 3">FSL R5-0378</strain>
    </source>
</reference>
<protein>
    <submittedName>
        <fullName evidence="2">Hydrolase</fullName>
    </submittedName>
</protein>
<dbReference type="Proteomes" id="UP000187172">
    <property type="component" value="Unassembled WGS sequence"/>
</dbReference>
<organism evidence="2 3">
    <name type="scientific">Paenibacillus rhizosphaerae</name>
    <dbReference type="NCBI Taxonomy" id="297318"/>
    <lineage>
        <taxon>Bacteria</taxon>
        <taxon>Bacillati</taxon>
        <taxon>Bacillota</taxon>
        <taxon>Bacilli</taxon>
        <taxon>Bacillales</taxon>
        <taxon>Paenibacillaceae</taxon>
        <taxon>Paenibacillus</taxon>
    </lineage>
</organism>
<keyword evidence="3" id="KW-1185">Reference proteome</keyword>